<feature type="domain" description="PHD-type" evidence="6">
    <location>
        <begin position="425"/>
        <end position="481"/>
    </location>
</feature>
<dbReference type="SUPFAM" id="SSF57903">
    <property type="entry name" value="FYVE/PHD zinc finger"/>
    <property type="match status" value="1"/>
</dbReference>
<dbReference type="Proteomes" id="UP000249402">
    <property type="component" value="Unassembled WGS sequence"/>
</dbReference>
<dbReference type="InterPro" id="IPR019786">
    <property type="entry name" value="Zinc_finger_PHD-type_CS"/>
</dbReference>
<keyword evidence="1" id="KW-0479">Metal-binding</keyword>
<keyword evidence="2 4" id="KW-0863">Zinc-finger</keyword>
<dbReference type="EMBL" id="KZ824503">
    <property type="protein sequence ID" value="RAK95126.1"/>
    <property type="molecule type" value="Genomic_DNA"/>
</dbReference>
<dbReference type="InterPro" id="IPR019787">
    <property type="entry name" value="Znf_PHD-finger"/>
</dbReference>
<feature type="compositionally biased region" description="Low complexity" evidence="5">
    <location>
        <begin position="26"/>
        <end position="46"/>
    </location>
</feature>
<evidence type="ECO:0000256" key="1">
    <source>
        <dbReference type="ARBA" id="ARBA00022723"/>
    </source>
</evidence>
<dbReference type="OrthoDB" id="5863171at2759"/>
<keyword evidence="8" id="KW-1185">Reference proteome</keyword>
<dbReference type="InterPro" id="IPR001965">
    <property type="entry name" value="Znf_PHD"/>
</dbReference>
<evidence type="ECO:0000313" key="7">
    <source>
        <dbReference type="EMBL" id="RAK95126.1"/>
    </source>
</evidence>
<dbReference type="SMART" id="SM00249">
    <property type="entry name" value="PHD"/>
    <property type="match status" value="1"/>
</dbReference>
<gene>
    <name evidence="7" type="ORF">BO80DRAFT_369599</name>
</gene>
<feature type="compositionally biased region" description="Low complexity" evidence="5">
    <location>
        <begin position="163"/>
        <end position="174"/>
    </location>
</feature>
<dbReference type="STRING" id="1448316.A0A395GIU3"/>
<name>A0A395GIU3_9EURO</name>
<feature type="region of interest" description="Disordered" evidence="5">
    <location>
        <begin position="87"/>
        <end position="120"/>
    </location>
</feature>
<feature type="compositionally biased region" description="Polar residues" evidence="5">
    <location>
        <begin position="577"/>
        <end position="612"/>
    </location>
</feature>
<feature type="region of interest" description="Disordered" evidence="5">
    <location>
        <begin position="576"/>
        <end position="627"/>
    </location>
</feature>
<dbReference type="GeneID" id="37221268"/>
<feature type="region of interest" description="Disordered" evidence="5">
    <location>
        <begin position="1"/>
        <end position="59"/>
    </location>
</feature>
<dbReference type="RefSeq" id="XP_025569454.1">
    <property type="nucleotide sequence ID" value="XM_025716403.1"/>
</dbReference>
<evidence type="ECO:0000256" key="4">
    <source>
        <dbReference type="PROSITE-ProRule" id="PRU00146"/>
    </source>
</evidence>
<evidence type="ECO:0000259" key="6">
    <source>
        <dbReference type="PROSITE" id="PS50016"/>
    </source>
</evidence>
<dbReference type="InterPro" id="IPR011011">
    <property type="entry name" value="Znf_FYVE_PHD"/>
</dbReference>
<feature type="compositionally biased region" description="Low complexity" evidence="5">
    <location>
        <begin position="300"/>
        <end position="324"/>
    </location>
</feature>
<evidence type="ECO:0000256" key="3">
    <source>
        <dbReference type="ARBA" id="ARBA00022833"/>
    </source>
</evidence>
<dbReference type="GO" id="GO:0008270">
    <property type="term" value="F:zinc ion binding"/>
    <property type="evidence" value="ECO:0007669"/>
    <property type="project" value="UniProtKB-KW"/>
</dbReference>
<feature type="region of interest" description="Disordered" evidence="5">
    <location>
        <begin position="161"/>
        <end position="236"/>
    </location>
</feature>
<evidence type="ECO:0000313" key="8">
    <source>
        <dbReference type="Proteomes" id="UP000249402"/>
    </source>
</evidence>
<dbReference type="InterPro" id="IPR013083">
    <property type="entry name" value="Znf_RING/FYVE/PHD"/>
</dbReference>
<dbReference type="Pfam" id="PF00628">
    <property type="entry name" value="PHD"/>
    <property type="match status" value="1"/>
</dbReference>
<accession>A0A395GIU3</accession>
<dbReference type="PROSITE" id="PS01359">
    <property type="entry name" value="ZF_PHD_1"/>
    <property type="match status" value="1"/>
</dbReference>
<protein>
    <recommendedName>
        <fullName evidence="6">PHD-type domain-containing protein</fullName>
    </recommendedName>
</protein>
<dbReference type="CDD" id="cd15502">
    <property type="entry name" value="PHD_Phf1p_Phf2p_like"/>
    <property type="match status" value="1"/>
</dbReference>
<keyword evidence="3" id="KW-0862">Zinc</keyword>
<proteinExistence type="predicted"/>
<sequence>MSPHNGAPSSLASIETAPPTHGTLRTTTSGSHPPTSSSSASIGPSAVHPPSISTRPPTVLSKRVEIPRLSAATAELLARVTGNLKGAQRNDDNKFVTWTPPPVTRTLENQNSRQKGKMRASSTIIELPTAPFVYSNNVAPPAVPQASTAQGNTVKPVALHNIAPKPTSTSSAAEASEKMESPTPTDIARQPARTSPAAASVPQLSATGSSEPTPLINVTPKPTVMPSASAAPEHSGALAPANIPAKSIGTPSIIASAPQLVPVPTKSTAPANIAPTPAVPSSVGAKPASPELPIPGQPQSASAAKTTSPAIPAAKPKKPAATSSRQRKSATNGNKRGKKRRRNNDSDGEDVIRAGDSSTDESDVAPTATQTKSGRLINRPSLYVPPPSAPVVAKDNVSLEASGNARGQTVARKRKRIHRRGKDAIITCLHCQRGHSPSSNSIVLCDECNAAWHQLCHDPPINAEVITVKEKEWFCQECRPVQISIVQPTVVRSNPSLTTGLRGPSYPPLVVPKAEVGAGEYSTDERRGFLSGLSHAALVELLMTISDNNPILPMFPENMREQQSSKFAFRLPISDVPTPSTSVSGNDTGDSTAASTEANQNGDSAIDVTSSSTRRHEVSDDDSEYEFQEHRLYPRAGNGFRLSLNVDDMDIMREDTACPTFSYSLHGTARVRAQTNEKAPVWGS</sequence>
<organism evidence="7 8">
    <name type="scientific">Aspergillus ibericus CBS 121593</name>
    <dbReference type="NCBI Taxonomy" id="1448316"/>
    <lineage>
        <taxon>Eukaryota</taxon>
        <taxon>Fungi</taxon>
        <taxon>Dikarya</taxon>
        <taxon>Ascomycota</taxon>
        <taxon>Pezizomycotina</taxon>
        <taxon>Eurotiomycetes</taxon>
        <taxon>Eurotiomycetidae</taxon>
        <taxon>Eurotiales</taxon>
        <taxon>Aspergillaceae</taxon>
        <taxon>Aspergillus</taxon>
        <taxon>Aspergillus subgen. Circumdati</taxon>
    </lineage>
</organism>
<reference evidence="7 8" key="1">
    <citation type="submission" date="2018-02" db="EMBL/GenBank/DDBJ databases">
        <title>The genomes of Aspergillus section Nigri reveals drivers in fungal speciation.</title>
        <authorList>
            <consortium name="DOE Joint Genome Institute"/>
            <person name="Vesth T.C."/>
            <person name="Nybo J."/>
            <person name="Theobald S."/>
            <person name="Brandl J."/>
            <person name="Frisvad J.C."/>
            <person name="Nielsen K.F."/>
            <person name="Lyhne E.K."/>
            <person name="Kogle M.E."/>
            <person name="Kuo A."/>
            <person name="Riley R."/>
            <person name="Clum A."/>
            <person name="Nolan M."/>
            <person name="Lipzen A."/>
            <person name="Salamov A."/>
            <person name="Henrissat B."/>
            <person name="Wiebenga A."/>
            <person name="De vries R.P."/>
            <person name="Grigoriev I.V."/>
            <person name="Mortensen U.H."/>
            <person name="Andersen M.R."/>
            <person name="Baker S.E."/>
        </authorList>
    </citation>
    <scope>NUCLEOTIDE SEQUENCE [LARGE SCALE GENOMIC DNA]</scope>
    <source>
        <strain evidence="7 8">CBS 121593</strain>
    </source>
</reference>
<dbReference type="PROSITE" id="PS50016">
    <property type="entry name" value="ZF_PHD_2"/>
    <property type="match status" value="1"/>
</dbReference>
<feature type="region of interest" description="Disordered" evidence="5">
    <location>
        <begin position="272"/>
        <end position="381"/>
    </location>
</feature>
<dbReference type="Gene3D" id="3.30.40.10">
    <property type="entry name" value="Zinc/RING finger domain, C3HC4 (zinc finger)"/>
    <property type="match status" value="1"/>
</dbReference>
<evidence type="ECO:0000256" key="5">
    <source>
        <dbReference type="SAM" id="MobiDB-lite"/>
    </source>
</evidence>
<feature type="compositionally biased region" description="Polar residues" evidence="5">
    <location>
        <begin position="202"/>
        <end position="212"/>
    </location>
</feature>
<evidence type="ECO:0000256" key="2">
    <source>
        <dbReference type="ARBA" id="ARBA00022771"/>
    </source>
</evidence>
<dbReference type="AlphaFoldDB" id="A0A395GIU3"/>
<dbReference type="VEuPathDB" id="FungiDB:BO80DRAFT_369599"/>